<dbReference type="EMBL" id="GDJX01015523">
    <property type="protein sequence ID" value="JAT52413.1"/>
    <property type="molecule type" value="Transcribed_RNA"/>
</dbReference>
<organism evidence="1">
    <name type="scientific">Anthurium amnicola</name>
    <dbReference type="NCBI Taxonomy" id="1678845"/>
    <lineage>
        <taxon>Eukaryota</taxon>
        <taxon>Viridiplantae</taxon>
        <taxon>Streptophyta</taxon>
        <taxon>Embryophyta</taxon>
        <taxon>Tracheophyta</taxon>
        <taxon>Spermatophyta</taxon>
        <taxon>Magnoliopsida</taxon>
        <taxon>Liliopsida</taxon>
        <taxon>Araceae</taxon>
        <taxon>Pothoideae</taxon>
        <taxon>Potheae</taxon>
        <taxon>Anthurium</taxon>
    </lineage>
</organism>
<name>A0A1D1YCN7_9ARAE</name>
<reference evidence="1" key="1">
    <citation type="submission" date="2015-07" db="EMBL/GenBank/DDBJ databases">
        <title>Transcriptome Assembly of Anthurium amnicola.</title>
        <authorList>
            <person name="Suzuki J."/>
        </authorList>
    </citation>
    <scope>NUCLEOTIDE SEQUENCE</scope>
</reference>
<proteinExistence type="predicted"/>
<dbReference type="AlphaFoldDB" id="A0A1D1YCN7"/>
<evidence type="ECO:0000313" key="1">
    <source>
        <dbReference type="EMBL" id="JAT52413.1"/>
    </source>
</evidence>
<feature type="non-terminal residue" evidence="1">
    <location>
        <position position="1"/>
    </location>
</feature>
<gene>
    <name evidence="1" type="primary">lexA_6</name>
    <name evidence="1" type="ORF">g.107848</name>
</gene>
<protein>
    <submittedName>
        <fullName evidence="1">LexA repressor</fullName>
    </submittedName>
</protein>
<sequence length="100" mass="10350">VGVVEEELVDGDAALLAGGGDVVDAHLLEVAQDEAHVGALEGDVVVLGVDGPLLLRQLLRAAALQQVDPQPIVEQPALPSTNPILISQLDPLQTSWSTTT</sequence>
<accession>A0A1D1YCN7</accession>